<dbReference type="InterPro" id="IPR029063">
    <property type="entry name" value="SAM-dependent_MTases_sf"/>
</dbReference>
<dbReference type="PANTHER" id="PTHR44942">
    <property type="entry name" value="METHYLTRANSF_11 DOMAIN-CONTAINING PROTEIN"/>
    <property type="match status" value="1"/>
</dbReference>
<dbReference type="AlphaFoldDB" id="A0A401IDV4"/>
<evidence type="ECO:0000256" key="2">
    <source>
        <dbReference type="ARBA" id="ARBA00022679"/>
    </source>
</evidence>
<proteinExistence type="predicted"/>
<keyword evidence="4" id="KW-1185">Reference proteome</keyword>
<dbReference type="GO" id="GO:0008168">
    <property type="term" value="F:methyltransferase activity"/>
    <property type="evidence" value="ECO:0007669"/>
    <property type="project" value="UniProtKB-KW"/>
</dbReference>
<comment type="caution">
    <text evidence="3">The sequence shown here is derived from an EMBL/GenBank/DDBJ whole genome shotgun (WGS) entry which is preliminary data.</text>
</comment>
<dbReference type="GO" id="GO:0032259">
    <property type="term" value="P:methylation"/>
    <property type="evidence" value="ECO:0007669"/>
    <property type="project" value="UniProtKB-KW"/>
</dbReference>
<organism evidence="3 4">
    <name type="scientific">Aphanothece sacrum FPU1</name>
    <dbReference type="NCBI Taxonomy" id="1920663"/>
    <lineage>
        <taxon>Bacteria</taxon>
        <taxon>Bacillati</taxon>
        <taxon>Cyanobacteriota</taxon>
        <taxon>Cyanophyceae</taxon>
        <taxon>Oscillatoriophycideae</taxon>
        <taxon>Chroococcales</taxon>
        <taxon>Aphanothecaceae</taxon>
        <taxon>Aphanothece</taxon>
    </lineage>
</organism>
<sequence>MSRGLLLRGKSFYREVKRVLKPKGIIAIWCYGLLEIPHASDSLNVALQEFYDQIESCWPPERQLIDTQYQTISFPFSDIPTPNYSMTHDWTVKQLIGYFTTWSATQKYIKIHGEDNLLTLMTEISNKWSLTTQIMTINWPLFLRVGQNVII</sequence>
<dbReference type="Proteomes" id="UP000287247">
    <property type="component" value="Unassembled WGS sequence"/>
</dbReference>
<protein>
    <submittedName>
        <fullName evidence="3">Methyltransferase</fullName>
    </submittedName>
</protein>
<reference evidence="4" key="1">
    <citation type="submission" date="2017-05" db="EMBL/GenBank/DDBJ databases">
        <title>Physiological properties and genetic analysis related to exopolysaccharide production of fresh-water unicellular cyanobacterium Aphanothece sacrum, Suizenji Nori, that has been cultured as a food source in Japan.</title>
        <authorList>
            <person name="Kanesaki Y."/>
            <person name="Yoshikawa S."/>
            <person name="Ohki K."/>
        </authorList>
    </citation>
    <scope>NUCLEOTIDE SEQUENCE [LARGE SCALE GENOMIC DNA]</scope>
    <source>
        <strain evidence="4">FPU1</strain>
    </source>
</reference>
<dbReference type="PANTHER" id="PTHR44942:SF4">
    <property type="entry name" value="METHYLTRANSFERASE TYPE 11 DOMAIN-CONTAINING PROTEIN"/>
    <property type="match status" value="1"/>
</dbReference>
<dbReference type="InterPro" id="IPR051052">
    <property type="entry name" value="Diverse_substrate_MTase"/>
</dbReference>
<name>A0A401IDV4_APHSA</name>
<evidence type="ECO:0000313" key="4">
    <source>
        <dbReference type="Proteomes" id="UP000287247"/>
    </source>
</evidence>
<keyword evidence="2 3" id="KW-0808">Transferase</keyword>
<evidence type="ECO:0000313" key="3">
    <source>
        <dbReference type="EMBL" id="GBF79478.1"/>
    </source>
</evidence>
<dbReference type="EMBL" id="BDQK01000002">
    <property type="protein sequence ID" value="GBF79478.1"/>
    <property type="molecule type" value="Genomic_DNA"/>
</dbReference>
<dbReference type="Gene3D" id="3.40.50.150">
    <property type="entry name" value="Vaccinia Virus protein VP39"/>
    <property type="match status" value="1"/>
</dbReference>
<accession>A0A401IDV4</accession>
<dbReference type="SUPFAM" id="SSF53335">
    <property type="entry name" value="S-adenosyl-L-methionine-dependent methyltransferases"/>
    <property type="match status" value="1"/>
</dbReference>
<gene>
    <name evidence="3" type="ORF">AsFPU1_0874</name>
</gene>
<keyword evidence="1 3" id="KW-0489">Methyltransferase</keyword>
<evidence type="ECO:0000256" key="1">
    <source>
        <dbReference type="ARBA" id="ARBA00022603"/>
    </source>
</evidence>